<dbReference type="Proteomes" id="UP000664859">
    <property type="component" value="Unassembled WGS sequence"/>
</dbReference>
<evidence type="ECO:0000313" key="2">
    <source>
        <dbReference type="Proteomes" id="UP000664859"/>
    </source>
</evidence>
<organism evidence="1 2">
    <name type="scientific">Tribonema minus</name>
    <dbReference type="NCBI Taxonomy" id="303371"/>
    <lineage>
        <taxon>Eukaryota</taxon>
        <taxon>Sar</taxon>
        <taxon>Stramenopiles</taxon>
        <taxon>Ochrophyta</taxon>
        <taxon>PX clade</taxon>
        <taxon>Xanthophyceae</taxon>
        <taxon>Tribonematales</taxon>
        <taxon>Tribonemataceae</taxon>
        <taxon>Tribonema</taxon>
    </lineage>
</organism>
<reference evidence="1" key="1">
    <citation type="submission" date="2021-02" db="EMBL/GenBank/DDBJ databases">
        <title>First Annotated Genome of the Yellow-green Alga Tribonema minus.</title>
        <authorList>
            <person name="Mahan K.M."/>
        </authorList>
    </citation>
    <scope>NUCLEOTIDE SEQUENCE</scope>
    <source>
        <strain evidence="1">UTEX B ZZ1240</strain>
    </source>
</reference>
<gene>
    <name evidence="1" type="ORF">JKP88DRAFT_229795</name>
</gene>
<accession>A0A835ZGV6</accession>
<dbReference type="EMBL" id="JAFCMP010000003">
    <property type="protein sequence ID" value="KAG5192646.1"/>
    <property type="molecule type" value="Genomic_DNA"/>
</dbReference>
<proteinExistence type="predicted"/>
<comment type="caution">
    <text evidence="1">The sequence shown here is derived from an EMBL/GenBank/DDBJ whole genome shotgun (WGS) entry which is preliminary data.</text>
</comment>
<name>A0A835ZGV6_9STRA</name>
<sequence>MSGPRGCHPSVCCGPCCSCCRPCYNTLPQRIQTWNEKIESKRGPALQAFYLRKFGVNSYEEYLQKRLAEMASQAPEAVGAMDRGVDVQDLEEGLALGLLEAFVGNGPPRDGTPSAPARAALGVFKGVVGIAPRHGQGFAAEAEVAGAERGQELSGPVKQALAIVQAVMGDIKMQAQERSAGATQALQTLKEHTEEETKGGFAL</sequence>
<protein>
    <submittedName>
        <fullName evidence="1">Uncharacterized protein</fullName>
    </submittedName>
</protein>
<dbReference type="AlphaFoldDB" id="A0A835ZGV6"/>
<evidence type="ECO:0000313" key="1">
    <source>
        <dbReference type="EMBL" id="KAG5192646.1"/>
    </source>
</evidence>
<keyword evidence="2" id="KW-1185">Reference proteome</keyword>